<sequence>MAYYLYTVLCVALFAVSINNCSALSEEKKAEIKEKLKAHVAECGPQYGITTEILKEFKAQDKQPDDSNKCFFACMFKKIGLMDSKGMYSEDVAIQKLSQYADESKLEDAKAAAKACSSEEEHKEMHQIMMPLITECSEQHGTKPDDIIAVESKDVDGMDSCLIDCVFKKLGVANTIEQQKFNEYLLSLAAKCGMPYLRDINVAFPPCTVKCCLRKLNIALSTIQKTLVQAQFLSKGLICVKTNPLTLDDINTFKMLQMPDVFANDESSLSKVENIVQECSKVNDEQVEDGDKGCDRAALAFACLTQVGPKAESLEEYKVKYVNNILECSKEFPITSEDILTLRKKELPEGDNVKCLLACINDENITGDKKDCDRAAMIFKCSVERAAEFDFTT</sequence>
<dbReference type="Proteomes" id="UP001064048">
    <property type="component" value="Chromosome 7"/>
</dbReference>
<name>A0ACC0K7Y7_CHOFU</name>
<dbReference type="EMBL" id="CM046107">
    <property type="protein sequence ID" value="KAI8432151.1"/>
    <property type="molecule type" value="Genomic_DNA"/>
</dbReference>
<protein>
    <submittedName>
        <fullName evidence="1">Uncharacterized protein</fullName>
    </submittedName>
</protein>
<proteinExistence type="predicted"/>
<evidence type="ECO:0000313" key="2">
    <source>
        <dbReference type="Proteomes" id="UP001064048"/>
    </source>
</evidence>
<accession>A0ACC0K7Y7</accession>
<organism evidence="1 2">
    <name type="scientific">Choristoneura fumiferana</name>
    <name type="common">Spruce budworm moth</name>
    <name type="synonym">Archips fumiferana</name>
    <dbReference type="NCBI Taxonomy" id="7141"/>
    <lineage>
        <taxon>Eukaryota</taxon>
        <taxon>Metazoa</taxon>
        <taxon>Ecdysozoa</taxon>
        <taxon>Arthropoda</taxon>
        <taxon>Hexapoda</taxon>
        <taxon>Insecta</taxon>
        <taxon>Pterygota</taxon>
        <taxon>Neoptera</taxon>
        <taxon>Endopterygota</taxon>
        <taxon>Lepidoptera</taxon>
        <taxon>Glossata</taxon>
        <taxon>Ditrysia</taxon>
        <taxon>Tortricoidea</taxon>
        <taxon>Tortricidae</taxon>
        <taxon>Tortricinae</taxon>
        <taxon>Choristoneura</taxon>
    </lineage>
</organism>
<keyword evidence="2" id="KW-1185">Reference proteome</keyword>
<comment type="caution">
    <text evidence="1">The sequence shown here is derived from an EMBL/GenBank/DDBJ whole genome shotgun (WGS) entry which is preliminary data.</text>
</comment>
<evidence type="ECO:0000313" key="1">
    <source>
        <dbReference type="EMBL" id="KAI8432151.1"/>
    </source>
</evidence>
<reference evidence="1 2" key="1">
    <citation type="journal article" date="2022" name="Genome Biol. Evol.">
        <title>The Spruce Budworm Genome: Reconstructing the Evolutionary History of Antifreeze Proteins.</title>
        <authorList>
            <person name="Beliveau C."/>
            <person name="Gagne P."/>
            <person name="Picq S."/>
            <person name="Vernygora O."/>
            <person name="Keeling C.I."/>
            <person name="Pinkney K."/>
            <person name="Doucet D."/>
            <person name="Wen F."/>
            <person name="Johnston J.S."/>
            <person name="Maaroufi H."/>
            <person name="Boyle B."/>
            <person name="Laroche J."/>
            <person name="Dewar K."/>
            <person name="Juretic N."/>
            <person name="Blackburn G."/>
            <person name="Nisole A."/>
            <person name="Brunet B."/>
            <person name="Brandao M."/>
            <person name="Lumley L."/>
            <person name="Duan J."/>
            <person name="Quan G."/>
            <person name="Lucarotti C.J."/>
            <person name="Roe A.D."/>
            <person name="Sperling F.A.H."/>
            <person name="Levesque R.C."/>
            <person name="Cusson M."/>
        </authorList>
    </citation>
    <scope>NUCLEOTIDE SEQUENCE [LARGE SCALE GENOMIC DNA]</scope>
    <source>
        <strain evidence="1">Glfc:IPQL:Cfum</strain>
    </source>
</reference>
<gene>
    <name evidence="1" type="ORF">MSG28_004623</name>
</gene>